<keyword evidence="1" id="KW-0472">Membrane</keyword>
<keyword evidence="1" id="KW-1133">Transmembrane helix</keyword>
<protein>
    <submittedName>
        <fullName evidence="2">Uncharacterized protein</fullName>
    </submittedName>
</protein>
<gene>
    <name evidence="2" type="primary">Dwil\GK15275</name>
    <name evidence="2" type="ORF">Dwil_GK15275</name>
</gene>
<feature type="transmembrane region" description="Helical" evidence="1">
    <location>
        <begin position="168"/>
        <end position="190"/>
    </location>
</feature>
<dbReference type="eggNOG" id="ENOG502T93D">
    <property type="taxonomic scope" value="Eukaryota"/>
</dbReference>
<organism evidence="2 3">
    <name type="scientific">Drosophila willistoni</name>
    <name type="common">Fruit fly</name>
    <dbReference type="NCBI Taxonomy" id="7260"/>
    <lineage>
        <taxon>Eukaryota</taxon>
        <taxon>Metazoa</taxon>
        <taxon>Ecdysozoa</taxon>
        <taxon>Arthropoda</taxon>
        <taxon>Hexapoda</taxon>
        <taxon>Insecta</taxon>
        <taxon>Pterygota</taxon>
        <taxon>Neoptera</taxon>
        <taxon>Endopterygota</taxon>
        <taxon>Diptera</taxon>
        <taxon>Brachycera</taxon>
        <taxon>Muscomorpha</taxon>
        <taxon>Ephydroidea</taxon>
        <taxon>Drosophilidae</taxon>
        <taxon>Drosophila</taxon>
        <taxon>Sophophora</taxon>
    </lineage>
</organism>
<dbReference type="HOGENOM" id="CLU_083429_0_0_1"/>
<dbReference type="KEGG" id="dwi:6642096"/>
<dbReference type="AlphaFoldDB" id="B4MUF9"/>
<feature type="transmembrane region" description="Helical" evidence="1">
    <location>
        <begin position="144"/>
        <end position="162"/>
    </location>
</feature>
<proteinExistence type="predicted"/>
<sequence length="215" mass="24596">MTDRFAELLNLFENFAKIVGNDQKKEQAGGEALGLKRTKSEQLVHKEASELSELSKASASLMQLSESTLVGYRKPVTSEISCQTSWTLLAPKQIKLQPKTEKAEGRDTSKKIRPSKVQQHTIRIEVESVTSTTALQRAPLRQRFWHILVQIGDTLMAGIYMIGENFTYILFILLCIWCLYLVIGHYYNFLQDNVNRQTNRPVIVNPDIRQRNQLT</sequence>
<reference evidence="2 3" key="1">
    <citation type="journal article" date="2007" name="Nature">
        <title>Evolution of genes and genomes on the Drosophila phylogeny.</title>
        <authorList>
            <consortium name="Drosophila 12 Genomes Consortium"/>
            <person name="Clark A.G."/>
            <person name="Eisen M.B."/>
            <person name="Smith D.R."/>
            <person name="Bergman C.M."/>
            <person name="Oliver B."/>
            <person name="Markow T.A."/>
            <person name="Kaufman T.C."/>
            <person name="Kellis M."/>
            <person name="Gelbart W."/>
            <person name="Iyer V.N."/>
            <person name="Pollard D.A."/>
            <person name="Sackton T.B."/>
            <person name="Larracuente A.M."/>
            <person name="Singh N.D."/>
            <person name="Abad J.P."/>
            <person name="Abt D.N."/>
            <person name="Adryan B."/>
            <person name="Aguade M."/>
            <person name="Akashi H."/>
            <person name="Anderson W.W."/>
            <person name="Aquadro C.F."/>
            <person name="Ardell D.H."/>
            <person name="Arguello R."/>
            <person name="Artieri C.G."/>
            <person name="Barbash D.A."/>
            <person name="Barker D."/>
            <person name="Barsanti P."/>
            <person name="Batterham P."/>
            <person name="Batzoglou S."/>
            <person name="Begun D."/>
            <person name="Bhutkar A."/>
            <person name="Blanco E."/>
            <person name="Bosak S.A."/>
            <person name="Bradley R.K."/>
            <person name="Brand A.D."/>
            <person name="Brent M.R."/>
            <person name="Brooks A.N."/>
            <person name="Brown R.H."/>
            <person name="Butlin R.K."/>
            <person name="Caggese C."/>
            <person name="Calvi B.R."/>
            <person name="Bernardo de Carvalho A."/>
            <person name="Caspi A."/>
            <person name="Castrezana S."/>
            <person name="Celniker S.E."/>
            <person name="Chang J.L."/>
            <person name="Chapple C."/>
            <person name="Chatterji S."/>
            <person name="Chinwalla A."/>
            <person name="Civetta A."/>
            <person name="Clifton S.W."/>
            <person name="Comeron J.M."/>
            <person name="Costello J.C."/>
            <person name="Coyne J.A."/>
            <person name="Daub J."/>
            <person name="David R.G."/>
            <person name="Delcher A.L."/>
            <person name="Delehaunty K."/>
            <person name="Do C.B."/>
            <person name="Ebling H."/>
            <person name="Edwards K."/>
            <person name="Eickbush T."/>
            <person name="Evans J.D."/>
            <person name="Filipski A."/>
            <person name="Findeiss S."/>
            <person name="Freyhult E."/>
            <person name="Fulton L."/>
            <person name="Fulton R."/>
            <person name="Garcia A.C."/>
            <person name="Gardiner A."/>
            <person name="Garfield D.A."/>
            <person name="Garvin B.E."/>
            <person name="Gibson G."/>
            <person name="Gilbert D."/>
            <person name="Gnerre S."/>
            <person name="Godfrey J."/>
            <person name="Good R."/>
            <person name="Gotea V."/>
            <person name="Gravely B."/>
            <person name="Greenberg A.J."/>
            <person name="Griffiths-Jones S."/>
            <person name="Gross S."/>
            <person name="Guigo R."/>
            <person name="Gustafson E.A."/>
            <person name="Haerty W."/>
            <person name="Hahn M.W."/>
            <person name="Halligan D.L."/>
            <person name="Halpern A.L."/>
            <person name="Halter G.M."/>
            <person name="Han M.V."/>
            <person name="Heger A."/>
            <person name="Hillier L."/>
            <person name="Hinrichs A.S."/>
            <person name="Holmes I."/>
            <person name="Hoskins R.A."/>
            <person name="Hubisz M.J."/>
            <person name="Hultmark D."/>
            <person name="Huntley M.A."/>
            <person name="Jaffe D.B."/>
            <person name="Jagadeeshan S."/>
            <person name="Jeck W.R."/>
            <person name="Johnson J."/>
            <person name="Jones C.D."/>
            <person name="Jordan W.C."/>
            <person name="Karpen G.H."/>
            <person name="Kataoka E."/>
            <person name="Keightley P.D."/>
            <person name="Kheradpour P."/>
            <person name="Kirkness E.F."/>
            <person name="Koerich L.B."/>
            <person name="Kristiansen K."/>
            <person name="Kudrna D."/>
            <person name="Kulathinal R.J."/>
            <person name="Kumar S."/>
            <person name="Kwok R."/>
            <person name="Lander E."/>
            <person name="Langley C.H."/>
            <person name="Lapoint R."/>
            <person name="Lazzaro B.P."/>
            <person name="Lee S.J."/>
            <person name="Levesque L."/>
            <person name="Li R."/>
            <person name="Lin C.F."/>
            <person name="Lin M.F."/>
            <person name="Lindblad-Toh K."/>
            <person name="Llopart A."/>
            <person name="Long M."/>
            <person name="Low L."/>
            <person name="Lozovsky E."/>
            <person name="Lu J."/>
            <person name="Luo M."/>
            <person name="Machado C.A."/>
            <person name="Makalowski W."/>
            <person name="Marzo M."/>
            <person name="Matsuda M."/>
            <person name="Matzkin L."/>
            <person name="McAllister B."/>
            <person name="McBride C.S."/>
            <person name="McKernan B."/>
            <person name="McKernan K."/>
            <person name="Mendez-Lago M."/>
            <person name="Minx P."/>
            <person name="Mollenhauer M.U."/>
            <person name="Montooth K."/>
            <person name="Mount S.M."/>
            <person name="Mu X."/>
            <person name="Myers E."/>
            <person name="Negre B."/>
            <person name="Newfeld S."/>
            <person name="Nielsen R."/>
            <person name="Noor M.A."/>
            <person name="O'Grady P."/>
            <person name="Pachter L."/>
            <person name="Papaceit M."/>
            <person name="Parisi M.J."/>
            <person name="Parisi M."/>
            <person name="Parts L."/>
            <person name="Pedersen J.S."/>
            <person name="Pesole G."/>
            <person name="Phillippy A.M."/>
            <person name="Ponting C.P."/>
            <person name="Pop M."/>
            <person name="Porcelli D."/>
            <person name="Powell J.R."/>
            <person name="Prohaska S."/>
            <person name="Pruitt K."/>
            <person name="Puig M."/>
            <person name="Quesneville H."/>
            <person name="Ram K.R."/>
            <person name="Rand D."/>
            <person name="Rasmussen M.D."/>
            <person name="Reed L.K."/>
            <person name="Reenan R."/>
            <person name="Reily A."/>
            <person name="Remington K.A."/>
            <person name="Rieger T.T."/>
            <person name="Ritchie M.G."/>
            <person name="Robin C."/>
            <person name="Rogers Y.H."/>
            <person name="Rohde C."/>
            <person name="Rozas J."/>
            <person name="Rubenfield M.J."/>
            <person name="Ruiz A."/>
            <person name="Russo S."/>
            <person name="Salzberg S.L."/>
            <person name="Sanchez-Gracia A."/>
            <person name="Saranga D.J."/>
            <person name="Sato H."/>
            <person name="Schaeffer S.W."/>
            <person name="Schatz M.C."/>
            <person name="Schlenke T."/>
            <person name="Schwartz R."/>
            <person name="Segarra C."/>
            <person name="Singh R.S."/>
            <person name="Sirot L."/>
            <person name="Sirota M."/>
            <person name="Sisneros N.B."/>
            <person name="Smith C.D."/>
            <person name="Smith T.F."/>
            <person name="Spieth J."/>
            <person name="Stage D.E."/>
            <person name="Stark A."/>
            <person name="Stephan W."/>
            <person name="Strausberg R.L."/>
            <person name="Strempel S."/>
            <person name="Sturgill D."/>
            <person name="Sutton G."/>
            <person name="Sutton G.G."/>
            <person name="Tao W."/>
            <person name="Teichmann S."/>
            <person name="Tobari Y.N."/>
            <person name="Tomimura Y."/>
            <person name="Tsolas J.M."/>
            <person name="Valente V.L."/>
            <person name="Venter E."/>
            <person name="Venter J.C."/>
            <person name="Vicario S."/>
            <person name="Vieira F.G."/>
            <person name="Vilella A.J."/>
            <person name="Villasante A."/>
            <person name="Walenz B."/>
            <person name="Wang J."/>
            <person name="Wasserman M."/>
            <person name="Watts T."/>
            <person name="Wilson D."/>
            <person name="Wilson R.K."/>
            <person name="Wing R.A."/>
            <person name="Wolfner M.F."/>
            <person name="Wong A."/>
            <person name="Wong G.K."/>
            <person name="Wu C.I."/>
            <person name="Wu G."/>
            <person name="Yamamoto D."/>
            <person name="Yang H.P."/>
            <person name="Yang S.P."/>
            <person name="Yorke J.A."/>
            <person name="Yoshida K."/>
            <person name="Zdobnov E."/>
            <person name="Zhang P."/>
            <person name="Zhang Y."/>
            <person name="Zimin A.V."/>
            <person name="Baldwin J."/>
            <person name="Abdouelleil A."/>
            <person name="Abdulkadir J."/>
            <person name="Abebe A."/>
            <person name="Abera B."/>
            <person name="Abreu J."/>
            <person name="Acer S.C."/>
            <person name="Aftuck L."/>
            <person name="Alexander A."/>
            <person name="An P."/>
            <person name="Anderson E."/>
            <person name="Anderson S."/>
            <person name="Arachi H."/>
            <person name="Azer M."/>
            <person name="Bachantsang P."/>
            <person name="Barry A."/>
            <person name="Bayul T."/>
            <person name="Berlin A."/>
            <person name="Bessette D."/>
            <person name="Bloom T."/>
            <person name="Blye J."/>
            <person name="Boguslavskiy L."/>
            <person name="Bonnet C."/>
            <person name="Boukhgalter B."/>
            <person name="Bourzgui I."/>
            <person name="Brown A."/>
            <person name="Cahill P."/>
            <person name="Channer S."/>
            <person name="Cheshatsang Y."/>
            <person name="Chuda L."/>
            <person name="Citroen M."/>
            <person name="Collymore A."/>
            <person name="Cooke P."/>
            <person name="Costello M."/>
            <person name="D'Aco K."/>
            <person name="Daza R."/>
            <person name="De Haan G."/>
            <person name="DeGray S."/>
            <person name="DeMaso C."/>
            <person name="Dhargay N."/>
            <person name="Dooley K."/>
            <person name="Dooley E."/>
            <person name="Doricent M."/>
            <person name="Dorje P."/>
            <person name="Dorjee K."/>
            <person name="Dupes A."/>
            <person name="Elong R."/>
            <person name="Falk J."/>
            <person name="Farina A."/>
            <person name="Faro S."/>
            <person name="Ferguson D."/>
            <person name="Fisher S."/>
            <person name="Foley C.D."/>
            <person name="Franke A."/>
            <person name="Friedrich D."/>
            <person name="Gadbois L."/>
            <person name="Gearin G."/>
            <person name="Gearin C.R."/>
            <person name="Giannoukos G."/>
            <person name="Goode T."/>
            <person name="Graham J."/>
            <person name="Grandbois E."/>
            <person name="Grewal S."/>
            <person name="Gyaltsen K."/>
            <person name="Hafez N."/>
            <person name="Hagos B."/>
            <person name="Hall J."/>
            <person name="Henson C."/>
            <person name="Hollinger A."/>
            <person name="Honan T."/>
            <person name="Huard M.D."/>
            <person name="Hughes L."/>
            <person name="Hurhula B."/>
            <person name="Husby M.E."/>
            <person name="Kamat A."/>
            <person name="Kanga B."/>
            <person name="Kashin S."/>
            <person name="Khazanovich D."/>
            <person name="Kisner P."/>
            <person name="Lance K."/>
            <person name="Lara M."/>
            <person name="Lee W."/>
            <person name="Lennon N."/>
            <person name="Letendre F."/>
            <person name="LeVine R."/>
            <person name="Lipovsky A."/>
            <person name="Liu X."/>
            <person name="Liu J."/>
            <person name="Liu S."/>
            <person name="Lokyitsang T."/>
            <person name="Lokyitsang Y."/>
            <person name="Lubonja R."/>
            <person name="Lui A."/>
            <person name="MacDonald P."/>
            <person name="Magnisalis V."/>
            <person name="Maru K."/>
            <person name="Matthews C."/>
            <person name="McCusker W."/>
            <person name="McDonough S."/>
            <person name="Mehta T."/>
            <person name="Meldrim J."/>
            <person name="Meneus L."/>
            <person name="Mihai O."/>
            <person name="Mihalev A."/>
            <person name="Mihova T."/>
            <person name="Mittelman R."/>
            <person name="Mlenga V."/>
            <person name="Montmayeur A."/>
            <person name="Mulrain L."/>
            <person name="Navidi A."/>
            <person name="Naylor J."/>
            <person name="Negash T."/>
            <person name="Nguyen T."/>
            <person name="Nguyen N."/>
            <person name="Nicol R."/>
            <person name="Norbu C."/>
            <person name="Norbu N."/>
            <person name="Novod N."/>
            <person name="O'Neill B."/>
            <person name="Osman S."/>
            <person name="Markiewicz E."/>
            <person name="Oyono O.L."/>
            <person name="Patti C."/>
            <person name="Phunkhang P."/>
            <person name="Pierre F."/>
            <person name="Priest M."/>
            <person name="Raghuraman S."/>
            <person name="Rege F."/>
            <person name="Reyes R."/>
            <person name="Rise C."/>
            <person name="Rogov P."/>
            <person name="Ross K."/>
            <person name="Ryan E."/>
            <person name="Settipalli S."/>
            <person name="Shea T."/>
            <person name="Sherpa N."/>
            <person name="Shi L."/>
            <person name="Shih D."/>
            <person name="Sparrow T."/>
            <person name="Spaulding J."/>
            <person name="Stalker J."/>
            <person name="Stange-Thomann N."/>
            <person name="Stavropoulos S."/>
            <person name="Stone C."/>
            <person name="Strader C."/>
            <person name="Tesfaye S."/>
            <person name="Thomson T."/>
            <person name="Thoulutsang Y."/>
            <person name="Thoulutsang D."/>
            <person name="Topham K."/>
            <person name="Topping I."/>
            <person name="Tsamla T."/>
            <person name="Vassiliev H."/>
            <person name="Vo A."/>
            <person name="Wangchuk T."/>
            <person name="Wangdi T."/>
            <person name="Weiand M."/>
            <person name="Wilkinson J."/>
            <person name="Wilson A."/>
            <person name="Yadav S."/>
            <person name="Young G."/>
            <person name="Yu Q."/>
            <person name="Zembek L."/>
            <person name="Zhong D."/>
            <person name="Zimmer A."/>
            <person name="Zwirko Z."/>
            <person name="Jaffe D.B."/>
            <person name="Alvarez P."/>
            <person name="Brockman W."/>
            <person name="Butler J."/>
            <person name="Chin C."/>
            <person name="Gnerre S."/>
            <person name="Grabherr M."/>
            <person name="Kleber M."/>
            <person name="Mauceli E."/>
            <person name="MacCallum I."/>
        </authorList>
    </citation>
    <scope>NUCLEOTIDE SEQUENCE [LARGE SCALE GENOMIC DNA]</scope>
    <source>
        <strain evidence="3">Tucson 14030-0811.24</strain>
    </source>
</reference>
<keyword evidence="1" id="KW-0812">Transmembrane</keyword>
<evidence type="ECO:0000313" key="2">
    <source>
        <dbReference type="EMBL" id="EDW76085.2"/>
    </source>
</evidence>
<dbReference type="OrthoDB" id="7883004at2759"/>
<dbReference type="InParanoid" id="B4MUF9"/>
<evidence type="ECO:0000256" key="1">
    <source>
        <dbReference type="SAM" id="Phobius"/>
    </source>
</evidence>
<evidence type="ECO:0000313" key="3">
    <source>
        <dbReference type="Proteomes" id="UP000007798"/>
    </source>
</evidence>
<keyword evidence="3" id="KW-1185">Reference proteome</keyword>
<name>B4MUF9_DROWI</name>
<accession>B4MUF9</accession>
<dbReference type="Proteomes" id="UP000007798">
    <property type="component" value="Unassembled WGS sequence"/>
</dbReference>
<dbReference type="EMBL" id="CH963857">
    <property type="protein sequence ID" value="EDW76085.2"/>
    <property type="molecule type" value="Genomic_DNA"/>
</dbReference>